<dbReference type="GO" id="GO:0005829">
    <property type="term" value="C:cytosol"/>
    <property type="evidence" value="ECO:0007669"/>
    <property type="project" value="TreeGrafter"/>
</dbReference>
<dbReference type="EC" id="6.1.1.14" evidence="10"/>
<evidence type="ECO:0000313" key="13">
    <source>
        <dbReference type="Proteomes" id="UP000239735"/>
    </source>
</evidence>
<dbReference type="SUPFAM" id="SSF109604">
    <property type="entry name" value="HD-domain/PDEase-like"/>
    <property type="match status" value="1"/>
</dbReference>
<dbReference type="GO" id="GO:0004820">
    <property type="term" value="F:glycine-tRNA ligase activity"/>
    <property type="evidence" value="ECO:0007669"/>
    <property type="project" value="UniProtKB-UniRule"/>
</dbReference>
<gene>
    <name evidence="10 12" type="primary">glyS</name>
    <name evidence="12" type="ORF">SBA5_10022</name>
</gene>
<keyword evidence="4 10" id="KW-0436">Ligase</keyword>
<dbReference type="GO" id="GO:0004814">
    <property type="term" value="F:arginine-tRNA ligase activity"/>
    <property type="evidence" value="ECO:0007669"/>
    <property type="project" value="InterPro"/>
</dbReference>
<keyword evidence="8 10" id="KW-0030">Aminoacyl-tRNA synthetase</keyword>
<evidence type="ECO:0000256" key="3">
    <source>
        <dbReference type="ARBA" id="ARBA00022490"/>
    </source>
</evidence>
<dbReference type="OrthoDB" id="9775440at2"/>
<evidence type="ECO:0000313" key="12">
    <source>
        <dbReference type="EMBL" id="SPE17336.1"/>
    </source>
</evidence>
<dbReference type="Pfam" id="PF02092">
    <property type="entry name" value="tRNA_synt_2f"/>
    <property type="match status" value="1"/>
</dbReference>
<evidence type="ECO:0000256" key="2">
    <source>
        <dbReference type="ARBA" id="ARBA00008226"/>
    </source>
</evidence>
<comment type="similarity">
    <text evidence="2 10">Belongs to the class-II aminoacyl-tRNA synthetase family.</text>
</comment>
<dbReference type="HAMAP" id="MF_00255">
    <property type="entry name" value="Gly_tRNA_synth_beta"/>
    <property type="match status" value="1"/>
</dbReference>
<dbReference type="GO" id="GO:0005524">
    <property type="term" value="F:ATP binding"/>
    <property type="evidence" value="ECO:0007669"/>
    <property type="project" value="UniProtKB-UniRule"/>
</dbReference>
<evidence type="ECO:0000256" key="10">
    <source>
        <dbReference type="HAMAP-Rule" id="MF_00255"/>
    </source>
</evidence>
<dbReference type="InterPro" id="IPR008909">
    <property type="entry name" value="DALR_anticod-bd"/>
</dbReference>
<proteinExistence type="inferred from homology"/>
<evidence type="ECO:0000256" key="1">
    <source>
        <dbReference type="ARBA" id="ARBA00004496"/>
    </source>
</evidence>
<dbReference type="PANTHER" id="PTHR30075">
    <property type="entry name" value="GLYCYL-TRNA SYNTHETASE"/>
    <property type="match status" value="1"/>
</dbReference>
<keyword evidence="3 10" id="KW-0963">Cytoplasm</keyword>
<dbReference type="EMBL" id="OKRB01000001">
    <property type="protein sequence ID" value="SPE17336.1"/>
    <property type="molecule type" value="Genomic_DNA"/>
</dbReference>
<dbReference type="GO" id="GO:0006420">
    <property type="term" value="P:arginyl-tRNA aminoacylation"/>
    <property type="evidence" value="ECO:0007669"/>
    <property type="project" value="InterPro"/>
</dbReference>
<protein>
    <recommendedName>
        <fullName evidence="10">Glycine--tRNA ligase beta subunit</fullName>
        <ecNumber evidence="10">6.1.1.14</ecNumber>
    </recommendedName>
    <alternativeName>
        <fullName evidence="10">Glycyl-tRNA synthetase beta subunit</fullName>
        <shortName evidence="10">GlyRS</shortName>
    </alternativeName>
</protein>
<keyword evidence="7 10" id="KW-0648">Protein biosynthesis</keyword>
<evidence type="ECO:0000256" key="5">
    <source>
        <dbReference type="ARBA" id="ARBA00022741"/>
    </source>
</evidence>
<keyword evidence="5 10" id="KW-0547">Nucleotide-binding</keyword>
<feature type="domain" description="DALR anticodon binding" evidence="11">
    <location>
        <begin position="589"/>
        <end position="687"/>
    </location>
</feature>
<evidence type="ECO:0000256" key="4">
    <source>
        <dbReference type="ARBA" id="ARBA00022598"/>
    </source>
</evidence>
<evidence type="ECO:0000256" key="7">
    <source>
        <dbReference type="ARBA" id="ARBA00022917"/>
    </source>
</evidence>
<reference evidence="13" key="1">
    <citation type="submission" date="2018-02" db="EMBL/GenBank/DDBJ databases">
        <authorList>
            <person name="Hausmann B."/>
        </authorList>
    </citation>
    <scope>NUCLEOTIDE SEQUENCE [LARGE SCALE GENOMIC DNA]</scope>
    <source>
        <strain evidence="13">Peat soil MAG SbA5</strain>
    </source>
</reference>
<evidence type="ECO:0000256" key="6">
    <source>
        <dbReference type="ARBA" id="ARBA00022840"/>
    </source>
</evidence>
<dbReference type="PROSITE" id="PS50861">
    <property type="entry name" value="AA_TRNA_LIGASE_II_GLYAB"/>
    <property type="match status" value="1"/>
</dbReference>
<dbReference type="Pfam" id="PF05746">
    <property type="entry name" value="DALR_1"/>
    <property type="match status" value="1"/>
</dbReference>
<evidence type="ECO:0000256" key="8">
    <source>
        <dbReference type="ARBA" id="ARBA00023146"/>
    </source>
</evidence>
<dbReference type="NCBIfam" id="TIGR00211">
    <property type="entry name" value="glyS"/>
    <property type="match status" value="1"/>
</dbReference>
<dbReference type="PANTHER" id="PTHR30075:SF2">
    <property type="entry name" value="GLYCINE--TRNA LIGASE, CHLOROPLASTIC_MITOCHONDRIAL 2"/>
    <property type="match status" value="1"/>
</dbReference>
<organism evidence="12 13">
    <name type="scientific">Candidatus Sulfuritelmatomonas gaucii</name>
    <dbReference type="NCBI Taxonomy" id="2043161"/>
    <lineage>
        <taxon>Bacteria</taxon>
        <taxon>Pseudomonadati</taxon>
        <taxon>Acidobacteriota</taxon>
        <taxon>Terriglobia</taxon>
        <taxon>Terriglobales</taxon>
        <taxon>Acidobacteriaceae</taxon>
        <taxon>Candidatus Sulfuritelmatomonas</taxon>
    </lineage>
</organism>
<dbReference type="AlphaFoldDB" id="A0A2N9L1X6"/>
<dbReference type="InterPro" id="IPR006194">
    <property type="entry name" value="Gly-tRNA-synth_heterodimer"/>
</dbReference>
<evidence type="ECO:0000259" key="11">
    <source>
        <dbReference type="Pfam" id="PF05746"/>
    </source>
</evidence>
<comment type="subunit">
    <text evidence="10">Tetramer of two alpha and two beta subunits.</text>
</comment>
<accession>A0A2N9L1X6</accession>
<dbReference type="GO" id="GO:0006426">
    <property type="term" value="P:glycyl-tRNA aminoacylation"/>
    <property type="evidence" value="ECO:0007669"/>
    <property type="project" value="UniProtKB-UniRule"/>
</dbReference>
<dbReference type="Proteomes" id="UP000239735">
    <property type="component" value="Unassembled WGS sequence"/>
</dbReference>
<name>A0A2N9L1X6_9BACT</name>
<comment type="subcellular location">
    <subcellularLocation>
        <location evidence="1 10">Cytoplasm</location>
    </subcellularLocation>
</comment>
<sequence>MSDFLLEIGLEEVPARMIAGAEAELGKRVSDLLKRERLVAPEAKLTTYSTPRRLAVLAEGVLARQADAEKVVMGPSWKVAFKDGTPTAVAEAFAKKAGATVADLKKVETSRGEYVGASVKQTGRTASEILMAELPKEVLAVYWAKNMYWRAGKPERFVRPVRWVVALMDSNVVPVEIAGITAGNASRGHRVLHGDVPVVIDQARNYAKSLLDAAVVADVAERRQFIRKALDAATRTIPGARWREDEPLVETVVHLTEWPTVIVGDFEPEYLDLPEEVLVTVMRDHQKYFAMEDAEVKSDTASKLLPHFLAVLNTQTDEEGAAIIRHGNARVLRARFKDARFFWDFDQKTPLADRFESLKNVTFQKELGSYYWKTEQNLAVATALAAEARVGDAAFDEAALFKAVALARTDLTTELVKEFTELQGIIGGLYARAQGLGETVAKAIYDQYTPASIEDAIPSTVEGQLLGLADRVQTIVAMFGIGNAPTGSKDPFALRRAANAIVKILAESGLPLTLEDVIKASGVNDAGKTQVSDFFRERLQFYLKDVRGFTYDMVNAVLAVGADDVRDTIARAEALAAVRGSADFLAVSAAFKRIKNILRQAEEKGYQPSQPKLAQLALEAIDLWDRSKELAPQIANLREQRAYREALAQIATLRPTVDAFFDKVMVLDADETVRSSNLGLIEQVLKNFSTMADFSEIVTG</sequence>
<dbReference type="PRINTS" id="PR01045">
    <property type="entry name" value="TRNASYNTHGB"/>
</dbReference>
<dbReference type="InterPro" id="IPR015944">
    <property type="entry name" value="Gly-tRNA-synth_bsu"/>
</dbReference>
<evidence type="ECO:0000256" key="9">
    <source>
        <dbReference type="ARBA" id="ARBA00047937"/>
    </source>
</evidence>
<comment type="catalytic activity">
    <reaction evidence="9 10">
        <text>tRNA(Gly) + glycine + ATP = glycyl-tRNA(Gly) + AMP + diphosphate</text>
        <dbReference type="Rhea" id="RHEA:16013"/>
        <dbReference type="Rhea" id="RHEA-COMP:9664"/>
        <dbReference type="Rhea" id="RHEA-COMP:9683"/>
        <dbReference type="ChEBI" id="CHEBI:30616"/>
        <dbReference type="ChEBI" id="CHEBI:33019"/>
        <dbReference type="ChEBI" id="CHEBI:57305"/>
        <dbReference type="ChEBI" id="CHEBI:78442"/>
        <dbReference type="ChEBI" id="CHEBI:78522"/>
        <dbReference type="ChEBI" id="CHEBI:456215"/>
        <dbReference type="EC" id="6.1.1.14"/>
    </reaction>
</comment>
<keyword evidence="6 10" id="KW-0067">ATP-binding</keyword>